<dbReference type="Gene3D" id="1.10.150.130">
    <property type="match status" value="1"/>
</dbReference>
<dbReference type="GO" id="GO:0015074">
    <property type="term" value="P:DNA integration"/>
    <property type="evidence" value="ECO:0007669"/>
    <property type="project" value="UniProtKB-KW"/>
</dbReference>
<dbReference type="Pfam" id="PF00589">
    <property type="entry name" value="Phage_integrase"/>
    <property type="match status" value="1"/>
</dbReference>
<evidence type="ECO:0000313" key="7">
    <source>
        <dbReference type="EMBL" id="OOH69744.1"/>
    </source>
</evidence>
<dbReference type="SUPFAM" id="SSF56349">
    <property type="entry name" value="DNA breaking-rejoining enzymes"/>
    <property type="match status" value="1"/>
</dbReference>
<evidence type="ECO:0000256" key="1">
    <source>
        <dbReference type="ARBA" id="ARBA00022908"/>
    </source>
</evidence>
<name>A0A1V3SSI7_9BACT</name>
<protein>
    <recommendedName>
        <fullName evidence="9">Site-specific integrase</fullName>
    </recommendedName>
</protein>
<evidence type="ECO:0000256" key="2">
    <source>
        <dbReference type="ARBA" id="ARBA00023125"/>
    </source>
</evidence>
<evidence type="ECO:0000259" key="5">
    <source>
        <dbReference type="PROSITE" id="PS51898"/>
    </source>
</evidence>
<evidence type="ECO:0008006" key="9">
    <source>
        <dbReference type="Google" id="ProtNLM"/>
    </source>
</evidence>
<feature type="domain" description="Tyr recombinase" evidence="5">
    <location>
        <begin position="122"/>
        <end position="286"/>
    </location>
</feature>
<dbReference type="OMA" id="QCTAFRN"/>
<feature type="domain" description="Core-binding (CB)" evidence="6">
    <location>
        <begin position="19"/>
        <end position="99"/>
    </location>
</feature>
<dbReference type="PANTHER" id="PTHR30349">
    <property type="entry name" value="PHAGE INTEGRASE-RELATED"/>
    <property type="match status" value="1"/>
</dbReference>
<keyword evidence="2 4" id="KW-0238">DNA-binding</keyword>
<evidence type="ECO:0000256" key="4">
    <source>
        <dbReference type="PROSITE-ProRule" id="PRU01248"/>
    </source>
</evidence>
<dbReference type="Gene3D" id="1.10.443.10">
    <property type="entry name" value="Intergrase catalytic core"/>
    <property type="match status" value="1"/>
</dbReference>
<dbReference type="GO" id="GO:0006310">
    <property type="term" value="P:DNA recombination"/>
    <property type="evidence" value="ECO:0007669"/>
    <property type="project" value="UniProtKB-KW"/>
</dbReference>
<organism evidence="7 8">
    <name type="scientific">Leptospirillum ferriphilum</name>
    <dbReference type="NCBI Taxonomy" id="178606"/>
    <lineage>
        <taxon>Bacteria</taxon>
        <taxon>Pseudomonadati</taxon>
        <taxon>Nitrospirota</taxon>
        <taxon>Nitrospiria</taxon>
        <taxon>Nitrospirales</taxon>
        <taxon>Nitrospiraceae</taxon>
        <taxon>Leptospirillum</taxon>
    </lineage>
</organism>
<dbReference type="InterPro" id="IPR002104">
    <property type="entry name" value="Integrase_catalytic"/>
</dbReference>
<reference evidence="7 8" key="1">
    <citation type="submission" date="2016-11" db="EMBL/GenBank/DDBJ databases">
        <title>Comparative genomics of co-occurring bacteria in distinct bioleaching systems unravels niche-specific adaptation.</title>
        <authorList>
            <person name="Zhang X."/>
            <person name="Liu X."/>
            <person name="Yin H."/>
        </authorList>
    </citation>
    <scope>NUCLEOTIDE SEQUENCE [LARGE SCALE GENOMIC DNA]</scope>
    <source>
        <strain evidence="7 8">DX</strain>
    </source>
</reference>
<dbReference type="InterPro" id="IPR011010">
    <property type="entry name" value="DNA_brk_join_enz"/>
</dbReference>
<dbReference type="GO" id="GO:0003677">
    <property type="term" value="F:DNA binding"/>
    <property type="evidence" value="ECO:0007669"/>
    <property type="project" value="UniProtKB-UniRule"/>
</dbReference>
<dbReference type="PANTHER" id="PTHR30349:SF94">
    <property type="entry name" value="INTEGRASE_RECOMBINASE HI_1414-RELATED"/>
    <property type="match status" value="1"/>
</dbReference>
<dbReference type="InterPro" id="IPR013762">
    <property type="entry name" value="Integrase-like_cat_sf"/>
</dbReference>
<comment type="caution">
    <text evidence="7">The sequence shown here is derived from an EMBL/GenBank/DDBJ whole genome shotgun (WGS) entry which is preliminary data.</text>
</comment>
<evidence type="ECO:0000259" key="6">
    <source>
        <dbReference type="PROSITE" id="PS51900"/>
    </source>
</evidence>
<evidence type="ECO:0000256" key="3">
    <source>
        <dbReference type="ARBA" id="ARBA00023172"/>
    </source>
</evidence>
<dbReference type="Proteomes" id="UP000188586">
    <property type="component" value="Unassembled WGS sequence"/>
</dbReference>
<dbReference type="PROSITE" id="PS51900">
    <property type="entry name" value="CB"/>
    <property type="match status" value="1"/>
</dbReference>
<dbReference type="EMBL" id="MPOJ01000030">
    <property type="protein sequence ID" value="OOH69744.1"/>
    <property type="molecule type" value="Genomic_DNA"/>
</dbReference>
<keyword evidence="1" id="KW-0229">DNA integration</keyword>
<accession>A0A1V3SSI7</accession>
<proteinExistence type="predicted"/>
<dbReference type="InterPro" id="IPR044068">
    <property type="entry name" value="CB"/>
</dbReference>
<dbReference type="InterPro" id="IPR010998">
    <property type="entry name" value="Integrase_recombinase_N"/>
</dbReference>
<keyword evidence="3" id="KW-0233">DNA recombination</keyword>
<dbReference type="RefSeq" id="WP_014960070.1">
    <property type="nucleotide sequence ID" value="NZ_MPOJ01000030.1"/>
</dbReference>
<dbReference type="InterPro" id="IPR050090">
    <property type="entry name" value="Tyrosine_recombinase_XerCD"/>
</dbReference>
<evidence type="ECO:0000313" key="8">
    <source>
        <dbReference type="Proteomes" id="UP000188586"/>
    </source>
</evidence>
<dbReference type="PROSITE" id="PS51898">
    <property type="entry name" value="TYR_RECOMBINASE"/>
    <property type="match status" value="1"/>
</dbReference>
<sequence>MFVHLEKTLLSALPPDDIPSLRDALSRYLKEITDYKKGKSQETRRIHTWQTHPLGTRPLDQIRRIDLVAYRNERRDQGRSAHTIRLDLAVLSHLYEIARSEWGFETLSNPVKAIRLPAFPPGRDRRLESGELEKILLHSTPTMSDIVLFAIETAMRRSEILSLTWNRVDLDRRIALLKDTKAGGGRKVPLSPPALAILKERQKTSSGPNRIFSLSADDVSHRFLDSCRKAGISDLRFHDLRHEATSRLFEKGLSIPQVAAITGHKTLQMLHRYTHLRAEDLAQKLDDLMNTPFP</sequence>
<gene>
    <name evidence="7" type="ORF">BOX24_12065</name>
</gene>
<dbReference type="CDD" id="cd00796">
    <property type="entry name" value="INT_Rci_Hp1_C"/>
    <property type="match status" value="1"/>
</dbReference>
<dbReference type="AlphaFoldDB" id="A0A1V3SSI7"/>